<gene>
    <name evidence="13" type="ORF">KUDE01_026399</name>
</gene>
<feature type="compositionally biased region" description="Acidic residues" evidence="12">
    <location>
        <begin position="164"/>
        <end position="225"/>
    </location>
</feature>
<evidence type="ECO:0000256" key="5">
    <source>
        <dbReference type="ARBA" id="ARBA00022692"/>
    </source>
</evidence>
<protein>
    <submittedName>
        <fullName evidence="13">CMP-N-acetylneuraminate-beta-galactosamide-alpha-23-sialyltransferase 1</fullName>
    </submittedName>
</protein>
<dbReference type="Pfam" id="PF00777">
    <property type="entry name" value="Glyco_transf_29"/>
    <property type="match status" value="1"/>
</dbReference>
<evidence type="ECO:0000256" key="11">
    <source>
        <dbReference type="ARBA" id="ARBA00023180"/>
    </source>
</evidence>
<dbReference type="GO" id="GO:0097503">
    <property type="term" value="P:sialylation"/>
    <property type="evidence" value="ECO:0007669"/>
    <property type="project" value="TreeGrafter"/>
</dbReference>
<dbReference type="FunFam" id="3.90.1480.20:FF:000015">
    <property type="entry name" value="Lactosylceramide alpha-2,3-sialyltransferase"/>
    <property type="match status" value="1"/>
</dbReference>
<dbReference type="GO" id="GO:0003836">
    <property type="term" value="F:beta-galactoside (CMP) alpha-2,3-sialyltransferase activity"/>
    <property type="evidence" value="ECO:0007669"/>
    <property type="project" value="TreeGrafter"/>
</dbReference>
<dbReference type="PANTHER" id="PTHR46032:SF6">
    <property type="entry name" value="CMP-N-ACETYLNEURAMINATE-BETA-GALACTOSAMIDE-ALPHA-2,3-SIALYLTRANSFERASE 1"/>
    <property type="match status" value="1"/>
</dbReference>
<feature type="compositionally biased region" description="Basic and acidic residues" evidence="12">
    <location>
        <begin position="107"/>
        <end position="163"/>
    </location>
</feature>
<evidence type="ECO:0000256" key="9">
    <source>
        <dbReference type="ARBA" id="ARBA00023136"/>
    </source>
</evidence>
<dbReference type="Gene3D" id="3.90.1480.20">
    <property type="entry name" value="Glycosyl transferase family 29"/>
    <property type="match status" value="1"/>
</dbReference>
<organism evidence="13 14">
    <name type="scientific">Dissostichus eleginoides</name>
    <name type="common">Patagonian toothfish</name>
    <name type="synonym">Dissostichus amissus</name>
    <dbReference type="NCBI Taxonomy" id="100907"/>
    <lineage>
        <taxon>Eukaryota</taxon>
        <taxon>Metazoa</taxon>
        <taxon>Chordata</taxon>
        <taxon>Craniata</taxon>
        <taxon>Vertebrata</taxon>
        <taxon>Euteleostomi</taxon>
        <taxon>Actinopterygii</taxon>
        <taxon>Neopterygii</taxon>
        <taxon>Teleostei</taxon>
        <taxon>Neoteleostei</taxon>
        <taxon>Acanthomorphata</taxon>
        <taxon>Eupercaria</taxon>
        <taxon>Perciformes</taxon>
        <taxon>Notothenioidei</taxon>
        <taxon>Nototheniidae</taxon>
        <taxon>Dissostichus</taxon>
    </lineage>
</organism>
<comment type="subcellular location">
    <subcellularLocation>
        <location evidence="1">Golgi apparatus membrane</location>
        <topology evidence="1">Single-pass type II membrane protein</topology>
    </subcellularLocation>
</comment>
<dbReference type="PANTHER" id="PTHR46032">
    <property type="entry name" value="ALPHA-2,3-SIALYLTRANSFERASE ST3GAL I ISOFORM X1"/>
    <property type="match status" value="1"/>
</dbReference>
<evidence type="ECO:0000313" key="13">
    <source>
        <dbReference type="EMBL" id="KAK1880879.1"/>
    </source>
</evidence>
<keyword evidence="14" id="KW-1185">Reference proteome</keyword>
<evidence type="ECO:0000256" key="4">
    <source>
        <dbReference type="ARBA" id="ARBA00022679"/>
    </source>
</evidence>
<evidence type="ECO:0000256" key="10">
    <source>
        <dbReference type="ARBA" id="ARBA00023157"/>
    </source>
</evidence>
<dbReference type="InterPro" id="IPR038578">
    <property type="entry name" value="GT29-like_sf"/>
</dbReference>
<proteinExistence type="inferred from homology"/>
<accession>A0AAD9EWH9</accession>
<comment type="similarity">
    <text evidence="2">Belongs to the glycosyltransferase 29 family.</text>
</comment>
<evidence type="ECO:0000256" key="7">
    <source>
        <dbReference type="ARBA" id="ARBA00022989"/>
    </source>
</evidence>
<comment type="caution">
    <text evidence="13">The sequence shown here is derived from an EMBL/GenBank/DDBJ whole genome shotgun (WGS) entry which is preliminary data.</text>
</comment>
<reference evidence="13" key="1">
    <citation type="submission" date="2023-04" db="EMBL/GenBank/DDBJ databases">
        <title>Chromosome-level genome of Chaenocephalus aceratus.</title>
        <authorList>
            <person name="Park H."/>
        </authorList>
    </citation>
    <scope>NUCLEOTIDE SEQUENCE</scope>
    <source>
        <strain evidence="13">DE</strain>
        <tissue evidence="13">Muscle</tissue>
    </source>
</reference>
<keyword evidence="3" id="KW-0328">Glycosyltransferase</keyword>
<keyword evidence="4" id="KW-0808">Transferase</keyword>
<sequence>HNELTDWAPLCHTPRTIHQPSLSPAISTGVFSITAAEVHTFFTQELNEEERQRLCQNMAGALKGAQLFIQKCQCDDFPEVPQQSPQETTVCFAARTSVIQVMMDTWGQKKESREEKTQVRREEKTQVRREEKTQVRREEKTQVRREKKTQVRREEKTQVRREEGGEDTGEEGGEDTGEEGGEDTGEEGGQDTGEEGGQDTGEEGGEDTGEEGGEDTGEEGGEDTGEEKTQALSLKHHTDKMTSKLNLLIIIMMVTGNCMFWKAYVSQSTCACKECSPSKDLWYNKRFNKSVQPFLSANMNFSEEAFKWWKRLQNEQGTFDLFKKTVHDLFGMFPPKPDVKEYHHDRCRTCAVVGNSGNLHRSRYGPLIDFYDVVIRMNGAVTQGYEADVGSKTTHRIMYPESSVNLDNSTHLVLVPFKIKDIEWVMKAFTTGYFGK</sequence>
<dbReference type="EMBL" id="JASDAP010000025">
    <property type="protein sequence ID" value="KAK1880879.1"/>
    <property type="molecule type" value="Genomic_DNA"/>
</dbReference>
<feature type="region of interest" description="Disordered" evidence="12">
    <location>
        <begin position="107"/>
        <end position="235"/>
    </location>
</feature>
<evidence type="ECO:0000256" key="6">
    <source>
        <dbReference type="ARBA" id="ARBA00022968"/>
    </source>
</evidence>
<keyword evidence="8" id="KW-0333">Golgi apparatus</keyword>
<dbReference type="GO" id="GO:0000139">
    <property type="term" value="C:Golgi membrane"/>
    <property type="evidence" value="ECO:0007669"/>
    <property type="project" value="UniProtKB-SubCell"/>
</dbReference>
<evidence type="ECO:0000256" key="8">
    <source>
        <dbReference type="ARBA" id="ARBA00023034"/>
    </source>
</evidence>
<keyword evidence="6" id="KW-0735">Signal-anchor</keyword>
<evidence type="ECO:0000256" key="2">
    <source>
        <dbReference type="ARBA" id="ARBA00006003"/>
    </source>
</evidence>
<keyword evidence="10" id="KW-1015">Disulfide bond</keyword>
<keyword evidence="9" id="KW-0472">Membrane</keyword>
<evidence type="ECO:0000256" key="12">
    <source>
        <dbReference type="SAM" id="MobiDB-lite"/>
    </source>
</evidence>
<name>A0AAD9EWH9_DISEL</name>
<feature type="non-terminal residue" evidence="13">
    <location>
        <position position="436"/>
    </location>
</feature>
<dbReference type="Proteomes" id="UP001228049">
    <property type="component" value="Unassembled WGS sequence"/>
</dbReference>
<keyword evidence="11" id="KW-0325">Glycoprotein</keyword>
<dbReference type="InterPro" id="IPR051757">
    <property type="entry name" value="Beta-gal_alpha2-3_sialyltrans"/>
</dbReference>
<dbReference type="InterPro" id="IPR001675">
    <property type="entry name" value="Glyco_trans_29"/>
</dbReference>
<keyword evidence="7" id="KW-1133">Transmembrane helix</keyword>
<dbReference type="AlphaFoldDB" id="A0AAD9EWH9"/>
<evidence type="ECO:0000256" key="1">
    <source>
        <dbReference type="ARBA" id="ARBA00004323"/>
    </source>
</evidence>
<evidence type="ECO:0000256" key="3">
    <source>
        <dbReference type="ARBA" id="ARBA00022676"/>
    </source>
</evidence>
<evidence type="ECO:0000313" key="14">
    <source>
        <dbReference type="Proteomes" id="UP001228049"/>
    </source>
</evidence>
<keyword evidence="5" id="KW-0812">Transmembrane</keyword>